<feature type="compositionally biased region" description="Low complexity" evidence="1">
    <location>
        <begin position="17"/>
        <end position="37"/>
    </location>
</feature>
<evidence type="ECO:0000256" key="1">
    <source>
        <dbReference type="SAM" id="MobiDB-lite"/>
    </source>
</evidence>
<dbReference type="EMBL" id="BMLM01000001">
    <property type="protein sequence ID" value="GGN84345.1"/>
    <property type="molecule type" value="Genomic_DNA"/>
</dbReference>
<evidence type="ECO:0000313" key="3">
    <source>
        <dbReference type="Proteomes" id="UP000626982"/>
    </source>
</evidence>
<feature type="region of interest" description="Disordered" evidence="1">
    <location>
        <begin position="17"/>
        <end position="41"/>
    </location>
</feature>
<dbReference type="Proteomes" id="UP000626982">
    <property type="component" value="Unassembled WGS sequence"/>
</dbReference>
<protein>
    <recommendedName>
        <fullName evidence="4">Lipoprotein</fullName>
    </recommendedName>
</protein>
<evidence type="ECO:0000313" key="2">
    <source>
        <dbReference type="EMBL" id="GGN84345.1"/>
    </source>
</evidence>
<dbReference type="RefSeq" id="WP_188717647.1">
    <property type="nucleotide sequence ID" value="NZ_BAABBD010000002.1"/>
</dbReference>
<accession>A0ABQ2KIP9</accession>
<reference evidence="3" key="1">
    <citation type="journal article" date="2019" name="Int. J. Syst. Evol. Microbiol.">
        <title>The Global Catalogue of Microorganisms (GCM) 10K type strain sequencing project: providing services to taxonomists for standard genome sequencing and annotation.</title>
        <authorList>
            <consortium name="The Broad Institute Genomics Platform"/>
            <consortium name="The Broad Institute Genome Sequencing Center for Infectious Disease"/>
            <person name="Wu L."/>
            <person name="Ma J."/>
        </authorList>
    </citation>
    <scope>NUCLEOTIDE SEQUENCE [LARGE SCALE GENOMIC DNA]</scope>
    <source>
        <strain evidence="3">CGMCC 1.6960</strain>
    </source>
</reference>
<keyword evidence="3" id="KW-1185">Reference proteome</keyword>
<evidence type="ECO:0008006" key="4">
    <source>
        <dbReference type="Google" id="ProtNLM"/>
    </source>
</evidence>
<name>A0ABQ2KIP9_9MICO</name>
<sequence length="207" mass="20478">MAALGSIGVLAGCAASGGAAPAPSDEASTAADAAPTAAPTPPDVFAQAAALEAAAEGLSVDPVAQARADGWLDSLPMPDEAVAWDEDPGTAPGLDWASTDWWCAPMAFADRYWAVDGWTVADTHDRLAANVADGLIATGTMPMEHDPALTSGLIGHVPDLASLEGMAIEFAPSDDGIVIHAHAGAFGEATACPTPAPGEGLGGPGQG</sequence>
<gene>
    <name evidence="2" type="ORF">GCM10010968_15990</name>
</gene>
<proteinExistence type="predicted"/>
<comment type="caution">
    <text evidence="2">The sequence shown here is derived from an EMBL/GenBank/DDBJ whole genome shotgun (WGS) entry which is preliminary data.</text>
</comment>
<organism evidence="2 3">
    <name type="scientific">Agrococcus terreus</name>
    <dbReference type="NCBI Taxonomy" id="574649"/>
    <lineage>
        <taxon>Bacteria</taxon>
        <taxon>Bacillati</taxon>
        <taxon>Actinomycetota</taxon>
        <taxon>Actinomycetes</taxon>
        <taxon>Micrococcales</taxon>
        <taxon>Microbacteriaceae</taxon>
        <taxon>Agrococcus</taxon>
    </lineage>
</organism>